<dbReference type="InterPro" id="IPR001309">
    <property type="entry name" value="Pept_C14_p20"/>
</dbReference>
<keyword evidence="5" id="KW-0788">Thiol protease</keyword>
<dbReference type="FunFam" id="3.30.70.1470:FF:000001">
    <property type="entry name" value="Putative caspase-2"/>
    <property type="match status" value="1"/>
</dbReference>
<dbReference type="GO" id="GO:0006508">
    <property type="term" value="P:proteolysis"/>
    <property type="evidence" value="ECO:0007669"/>
    <property type="project" value="UniProtKB-KW"/>
</dbReference>
<keyword evidence="4" id="KW-0378">Hydrolase</keyword>
<dbReference type="PROSITE" id="PS50209">
    <property type="entry name" value="CARD"/>
    <property type="match status" value="1"/>
</dbReference>
<comment type="subunit">
    <text evidence="9">Heterotetramer that consists of two anti-parallel arranged heterodimers, each one formed by a p18 subunit and a p12 subunit. Forms a complex named the PIDDosome with PIDD1 and CRADD. Interacts with NOL3 (via CARD domain); inhibits CASP2 activity in a phosphorylation-dependent manner.</text>
</comment>
<evidence type="ECO:0000256" key="6">
    <source>
        <dbReference type="ARBA" id="ARBA00023145"/>
    </source>
</evidence>
<evidence type="ECO:0000256" key="14">
    <source>
        <dbReference type="RuleBase" id="RU003971"/>
    </source>
</evidence>
<dbReference type="PROSITE" id="PS50208">
    <property type="entry name" value="CASPASE_P20"/>
    <property type="match status" value="1"/>
</dbReference>
<dbReference type="Pfam" id="PF00619">
    <property type="entry name" value="CARD"/>
    <property type="match status" value="1"/>
</dbReference>
<dbReference type="Proteomes" id="UP001488838">
    <property type="component" value="Unassembled WGS sequence"/>
</dbReference>
<dbReference type="PROSITE" id="PS01121">
    <property type="entry name" value="CASPASE_HIS"/>
    <property type="match status" value="1"/>
</dbReference>
<evidence type="ECO:0000256" key="9">
    <source>
        <dbReference type="ARBA" id="ARBA00065744"/>
    </source>
</evidence>
<evidence type="ECO:0000256" key="7">
    <source>
        <dbReference type="ARBA" id="ARBA00051445"/>
    </source>
</evidence>
<dbReference type="Pfam" id="PF00656">
    <property type="entry name" value="Peptidase_C14"/>
    <property type="match status" value="1"/>
</dbReference>
<dbReference type="PROSITE" id="PS50207">
    <property type="entry name" value="CASPASE_P10"/>
    <property type="match status" value="1"/>
</dbReference>
<evidence type="ECO:0000256" key="3">
    <source>
        <dbReference type="ARBA" id="ARBA00022703"/>
    </source>
</evidence>
<protein>
    <recommendedName>
        <fullName evidence="11">Caspase-2</fullName>
        <ecNumber evidence="10">3.4.22.55</ecNumber>
    </recommendedName>
    <alternativeName>
        <fullName evidence="12">Protease ICH-1</fullName>
    </alternativeName>
</protein>
<dbReference type="EMBL" id="JBBHLL010000491">
    <property type="protein sequence ID" value="KAK7801745.1"/>
    <property type="molecule type" value="Genomic_DNA"/>
</dbReference>
<evidence type="ECO:0000313" key="20">
    <source>
        <dbReference type="Proteomes" id="UP001488838"/>
    </source>
</evidence>
<name>A0AAW0HG77_MYOGA</name>
<evidence type="ECO:0000256" key="13">
    <source>
        <dbReference type="PIRSR" id="PIRSR038001-1"/>
    </source>
</evidence>
<gene>
    <name evidence="19" type="ORF">U0070_014536</name>
</gene>
<dbReference type="InterPro" id="IPR001315">
    <property type="entry name" value="CARD"/>
</dbReference>
<dbReference type="FunFam" id="1.10.533.10:FF:000024">
    <property type="entry name" value="caspase-2 isoform X1"/>
    <property type="match status" value="1"/>
</dbReference>
<feature type="active site" evidence="13">
    <location>
        <position position="277"/>
    </location>
</feature>
<evidence type="ECO:0000256" key="4">
    <source>
        <dbReference type="ARBA" id="ARBA00022801"/>
    </source>
</evidence>
<dbReference type="EC" id="3.4.22.55" evidence="10"/>
<evidence type="ECO:0000256" key="12">
    <source>
        <dbReference type="ARBA" id="ARBA00076240"/>
    </source>
</evidence>
<keyword evidence="6" id="KW-0865">Zymogen</keyword>
<dbReference type="Gene3D" id="3.30.70.1470">
    <property type="entry name" value="Caspase-like"/>
    <property type="match status" value="1"/>
</dbReference>
<dbReference type="InterPro" id="IPR002138">
    <property type="entry name" value="Pept_C14_p10"/>
</dbReference>
<dbReference type="GO" id="GO:0004197">
    <property type="term" value="F:cysteine-type endopeptidase activity"/>
    <property type="evidence" value="ECO:0007669"/>
    <property type="project" value="InterPro"/>
</dbReference>
<dbReference type="PIRSF" id="PIRSF038001">
    <property type="entry name" value="Caspase_ICE"/>
    <property type="match status" value="1"/>
</dbReference>
<comment type="function">
    <text evidence="8">Involved in the activation cascade of caspases responsible for apoptosis execution. Might function by either activating some proteins required for cell death or inactivating proteins necessary for cell survival. Associates with PIDD1 and CRADD to form the PIDDosome, a complex that activates CASP2 and triggers apoptosis in response to genotoxic stress.</text>
</comment>
<sequence length="467" mass="52431">MAAPSGRSPSTLHRKGLMAADRRSRILAVCGMHPDHQETLKKNRVVLAKQLLLSELLEHLLEKDIITLEMRELIQAKGGSFSQNVELLNLLPKRGPQAFDAFCEALRETRQSHLEDLLLTTLSDIQHELPPLSCDYDTSLPFSVCETCPPHKQLRLSTGTMEHSLDNGDGPPCLQVKPCTPEFYQAHYQLAYRLQSQPRGLALVLSNVHFTGEKDLEFRSGGDVDHSTLVTLFKLLGYTVHVLHDQTAQEMQEKLQNFAQLPAHRVTDSCIVALLSHGVEGGIYGVDGKLLQLQEVFRLFDNANCPSLQNKPKMFFIQACRGAVVYEYTLTTDHFIQDETDRGVDQQDGNNHPQSPGCEESDAGKEGLMKMRLPTRSDMICGYACLKGTAAMRNTKRGSWYIEALTRVFSERACDMHVADMLVKVNALIKEREGYAPGTEFHRCKEMSEYCSTLCRQLYLFPGHPPT</sequence>
<comment type="similarity">
    <text evidence="1 14">Belongs to the peptidase C14A family.</text>
</comment>
<dbReference type="GO" id="GO:0006915">
    <property type="term" value="P:apoptotic process"/>
    <property type="evidence" value="ECO:0007669"/>
    <property type="project" value="UniProtKB-KW"/>
</dbReference>
<evidence type="ECO:0000259" key="17">
    <source>
        <dbReference type="PROSITE" id="PS50208"/>
    </source>
</evidence>
<evidence type="ECO:0000256" key="10">
    <source>
        <dbReference type="ARBA" id="ARBA00066475"/>
    </source>
</evidence>
<dbReference type="SMART" id="SM00115">
    <property type="entry name" value="CASc"/>
    <property type="match status" value="1"/>
</dbReference>
<comment type="catalytic activity">
    <reaction evidence="7">
        <text>Strict requirement for an Asp residue at P1, with 316-Asp being essential for proteolytic activity and has a preferred cleavage sequence of Val-Asp-Val-Ala-Asp-|-.</text>
        <dbReference type="EC" id="3.4.22.55"/>
    </reaction>
</comment>
<evidence type="ECO:0000313" key="19">
    <source>
        <dbReference type="EMBL" id="KAK7801745.1"/>
    </source>
</evidence>
<dbReference type="InterPro" id="IPR002398">
    <property type="entry name" value="Pept_C14"/>
</dbReference>
<feature type="region of interest" description="Disordered" evidence="15">
    <location>
        <begin position="342"/>
        <end position="364"/>
    </location>
</feature>
<feature type="active site" evidence="13">
    <location>
        <position position="320"/>
    </location>
</feature>
<dbReference type="PANTHER" id="PTHR47901:SF7">
    <property type="entry name" value="CASPASE 2"/>
    <property type="match status" value="1"/>
</dbReference>
<dbReference type="PROSITE" id="PS01122">
    <property type="entry name" value="CASPASE_CYS"/>
    <property type="match status" value="1"/>
</dbReference>
<feature type="domain" description="Caspase family p10" evidence="16">
    <location>
        <begin position="369"/>
        <end position="462"/>
    </location>
</feature>
<dbReference type="PRINTS" id="PR00376">
    <property type="entry name" value="IL1BCENZYME"/>
</dbReference>
<evidence type="ECO:0000259" key="18">
    <source>
        <dbReference type="PROSITE" id="PS50209"/>
    </source>
</evidence>
<feature type="domain" description="Caspase family p20" evidence="17">
    <location>
        <begin position="198"/>
        <end position="324"/>
    </location>
</feature>
<accession>A0AAW0HG77</accession>
<dbReference type="SMART" id="SM00114">
    <property type="entry name" value="CARD"/>
    <property type="match status" value="1"/>
</dbReference>
<dbReference type="GO" id="GO:0043065">
    <property type="term" value="P:positive regulation of apoptotic process"/>
    <property type="evidence" value="ECO:0007669"/>
    <property type="project" value="UniProtKB-ARBA"/>
</dbReference>
<dbReference type="Gene3D" id="3.40.50.1460">
    <property type="match status" value="1"/>
</dbReference>
<dbReference type="Gene3D" id="1.10.533.10">
    <property type="entry name" value="Death Domain, Fas"/>
    <property type="match status" value="1"/>
</dbReference>
<evidence type="ECO:0000256" key="11">
    <source>
        <dbReference type="ARBA" id="ARBA00068180"/>
    </source>
</evidence>
<dbReference type="InterPro" id="IPR011600">
    <property type="entry name" value="Pept_C14_caspase"/>
</dbReference>
<evidence type="ECO:0000256" key="2">
    <source>
        <dbReference type="ARBA" id="ARBA00022670"/>
    </source>
</evidence>
<dbReference type="PANTHER" id="PTHR47901">
    <property type="entry name" value="CASPASE RECRUITMENT DOMAIN-CONTAINING PROTEIN 18"/>
    <property type="match status" value="1"/>
</dbReference>
<evidence type="ECO:0000256" key="15">
    <source>
        <dbReference type="SAM" id="MobiDB-lite"/>
    </source>
</evidence>
<dbReference type="InterPro" id="IPR011029">
    <property type="entry name" value="DEATH-like_dom_sf"/>
</dbReference>
<dbReference type="InterPro" id="IPR033139">
    <property type="entry name" value="Caspase_cys_AS"/>
</dbReference>
<dbReference type="InterPro" id="IPR015917">
    <property type="entry name" value="Pept_C14A"/>
</dbReference>
<reference evidence="19 20" key="1">
    <citation type="journal article" date="2023" name="bioRxiv">
        <title>Conserved and derived expression patterns and positive selection on dental genes reveal complex evolutionary context of ever-growing rodent molars.</title>
        <authorList>
            <person name="Calamari Z.T."/>
            <person name="Song A."/>
            <person name="Cohen E."/>
            <person name="Akter M."/>
            <person name="Roy R.D."/>
            <person name="Hallikas O."/>
            <person name="Christensen M.M."/>
            <person name="Li P."/>
            <person name="Marangoni P."/>
            <person name="Jernvall J."/>
            <person name="Klein O.D."/>
        </authorList>
    </citation>
    <scope>NUCLEOTIDE SEQUENCE [LARGE SCALE GENOMIC DNA]</scope>
    <source>
        <strain evidence="19">V071</strain>
    </source>
</reference>
<dbReference type="CDD" id="cd00032">
    <property type="entry name" value="CASc"/>
    <property type="match status" value="1"/>
</dbReference>
<organism evidence="19 20">
    <name type="scientific">Myodes glareolus</name>
    <name type="common">Bank vole</name>
    <name type="synonym">Clethrionomys glareolus</name>
    <dbReference type="NCBI Taxonomy" id="447135"/>
    <lineage>
        <taxon>Eukaryota</taxon>
        <taxon>Metazoa</taxon>
        <taxon>Chordata</taxon>
        <taxon>Craniata</taxon>
        <taxon>Vertebrata</taxon>
        <taxon>Euteleostomi</taxon>
        <taxon>Mammalia</taxon>
        <taxon>Eutheria</taxon>
        <taxon>Euarchontoglires</taxon>
        <taxon>Glires</taxon>
        <taxon>Rodentia</taxon>
        <taxon>Myomorpha</taxon>
        <taxon>Muroidea</taxon>
        <taxon>Cricetidae</taxon>
        <taxon>Arvicolinae</taxon>
        <taxon>Myodes</taxon>
    </lineage>
</organism>
<evidence type="ECO:0000256" key="8">
    <source>
        <dbReference type="ARBA" id="ARBA00055928"/>
    </source>
</evidence>
<proteinExistence type="inferred from homology"/>
<feature type="domain" description="CARD" evidence="18">
    <location>
        <begin position="32"/>
        <end position="121"/>
    </location>
</feature>
<dbReference type="SUPFAM" id="SSF47986">
    <property type="entry name" value="DEATH domain"/>
    <property type="match status" value="1"/>
</dbReference>
<keyword evidence="3" id="KW-0053">Apoptosis</keyword>
<dbReference type="SUPFAM" id="SSF52129">
    <property type="entry name" value="Caspase-like"/>
    <property type="match status" value="1"/>
</dbReference>
<keyword evidence="20" id="KW-1185">Reference proteome</keyword>
<comment type="caution">
    <text evidence="19">The sequence shown here is derived from an EMBL/GenBank/DDBJ whole genome shotgun (WGS) entry which is preliminary data.</text>
</comment>
<evidence type="ECO:0000256" key="5">
    <source>
        <dbReference type="ARBA" id="ARBA00022807"/>
    </source>
</evidence>
<dbReference type="AlphaFoldDB" id="A0AAW0HG77"/>
<dbReference type="FunFam" id="3.40.50.1460:FF:000009">
    <property type="entry name" value="Caspase 2"/>
    <property type="match status" value="1"/>
</dbReference>
<dbReference type="InterPro" id="IPR029030">
    <property type="entry name" value="Caspase-like_dom_sf"/>
</dbReference>
<keyword evidence="2" id="KW-0645">Protease</keyword>
<evidence type="ECO:0000256" key="1">
    <source>
        <dbReference type="ARBA" id="ARBA00010134"/>
    </source>
</evidence>
<evidence type="ECO:0000259" key="16">
    <source>
        <dbReference type="PROSITE" id="PS50207"/>
    </source>
</evidence>
<dbReference type="InterPro" id="IPR016129">
    <property type="entry name" value="Caspase_his_AS"/>
</dbReference>